<gene>
    <name evidence="2" type="ORF">ABH15_05225</name>
</gene>
<evidence type="ECO:0000313" key="3">
    <source>
        <dbReference type="Proteomes" id="UP000290932"/>
    </source>
</evidence>
<accession>A0A498H1F8</accession>
<keyword evidence="1" id="KW-1133">Transmembrane helix</keyword>
<sequence length="331" mass="36132">MSLDFLAGFTIFMLALIIVVSLVPGLLVGLQSSGIDYDAVAYRTGVILVEDPGWPLYPAWEQYGAADKDKIERIGLAVSRETPNILLSEKVNALFDAGLFSYPDDYHGRVIFGDYPYSFNISLTRSDGSVPQFVGAERPSGYGYIRRVVMIKEPANLTVNCMNPDYLANPSEATQTFTVQLDYSELLDPTIGSAYQIDPRAEPVIVSITNFGASLNGTSPDPTLRKVRLSKNGVTLNLPDYTVLDPAKYQLSVDGAPVNLTPGLPVTGSIDLRLEPAWLATLPLDQNSILGVTYTFDDSPPRTLLSGTHLYDYDNTTRPVLARGALEVAVW</sequence>
<dbReference type="OrthoDB" id="109583at2157"/>
<evidence type="ECO:0000256" key="1">
    <source>
        <dbReference type="SAM" id="Phobius"/>
    </source>
</evidence>
<keyword evidence="1" id="KW-0472">Membrane</keyword>
<protein>
    <submittedName>
        <fullName evidence="2">Uncharacterized protein</fullName>
    </submittedName>
</protein>
<organism evidence="2 3">
    <name type="scientific">Methanoculleus taiwanensis</name>
    <dbReference type="NCBI Taxonomy" id="1550565"/>
    <lineage>
        <taxon>Archaea</taxon>
        <taxon>Methanobacteriati</taxon>
        <taxon>Methanobacteriota</taxon>
        <taxon>Stenosarchaea group</taxon>
        <taxon>Methanomicrobia</taxon>
        <taxon>Methanomicrobiales</taxon>
        <taxon>Methanomicrobiaceae</taxon>
        <taxon>Methanoculleus</taxon>
    </lineage>
</organism>
<dbReference type="Proteomes" id="UP000290932">
    <property type="component" value="Unassembled WGS sequence"/>
</dbReference>
<feature type="transmembrane region" description="Helical" evidence="1">
    <location>
        <begin position="6"/>
        <end position="28"/>
    </location>
</feature>
<name>A0A498H1F8_9EURY</name>
<comment type="caution">
    <text evidence="2">The sequence shown here is derived from an EMBL/GenBank/DDBJ whole genome shotgun (WGS) entry which is preliminary data.</text>
</comment>
<proteinExistence type="predicted"/>
<dbReference type="EMBL" id="LHQS01000002">
    <property type="protein sequence ID" value="RXE56503.1"/>
    <property type="molecule type" value="Genomic_DNA"/>
</dbReference>
<evidence type="ECO:0000313" key="2">
    <source>
        <dbReference type="EMBL" id="RXE56503.1"/>
    </source>
</evidence>
<keyword evidence="3" id="KW-1185">Reference proteome</keyword>
<keyword evidence="1" id="KW-0812">Transmembrane</keyword>
<dbReference type="AlphaFoldDB" id="A0A498H1F8"/>
<reference evidence="2 3" key="1">
    <citation type="journal article" date="2015" name="Int. J. Syst. Evol. Microbiol.">
        <title>Methanoculleus taiwanensis sp. nov., a methanogen isolated from deep marine sediment at the deformation front area near Taiwan.</title>
        <authorList>
            <person name="Weng C.Y."/>
            <person name="Chen S.C."/>
            <person name="Lai M.C."/>
            <person name="Wu S.Y."/>
            <person name="Lin S."/>
            <person name="Yang T.F."/>
            <person name="Chen P.C."/>
        </authorList>
    </citation>
    <scope>NUCLEOTIDE SEQUENCE [LARGE SCALE GENOMIC DNA]</scope>
    <source>
        <strain evidence="2 3">CYW4</strain>
    </source>
</reference>